<organism evidence="2 3">
    <name type="scientific">Candidatus Roizmanbacteria bacterium CG_4_10_14_0_8_um_filter_33_9</name>
    <dbReference type="NCBI Taxonomy" id="1974826"/>
    <lineage>
        <taxon>Bacteria</taxon>
        <taxon>Candidatus Roizmaniibacteriota</taxon>
    </lineage>
</organism>
<keyword evidence="1" id="KW-0812">Transmembrane</keyword>
<gene>
    <name evidence="2" type="ORF">COY87_05305</name>
</gene>
<comment type="caution">
    <text evidence="2">The sequence shown here is derived from an EMBL/GenBank/DDBJ whole genome shotgun (WGS) entry which is preliminary data.</text>
</comment>
<dbReference type="AlphaFoldDB" id="A0A2M7QH00"/>
<keyword evidence="1" id="KW-0472">Membrane</keyword>
<evidence type="ECO:0000313" key="2">
    <source>
        <dbReference type="EMBL" id="PIY71617.1"/>
    </source>
</evidence>
<name>A0A2M7QH00_9BACT</name>
<protein>
    <submittedName>
        <fullName evidence="2">Uncharacterized protein</fullName>
    </submittedName>
</protein>
<evidence type="ECO:0000313" key="3">
    <source>
        <dbReference type="Proteomes" id="UP000229401"/>
    </source>
</evidence>
<reference evidence="3" key="1">
    <citation type="submission" date="2017-09" db="EMBL/GenBank/DDBJ databases">
        <title>Depth-based differentiation of microbial function through sediment-hosted aquifers and enrichment of novel symbionts in the deep terrestrial subsurface.</title>
        <authorList>
            <person name="Probst A.J."/>
            <person name="Ladd B."/>
            <person name="Jarett J.K."/>
            <person name="Geller-Mcgrath D.E."/>
            <person name="Sieber C.M.K."/>
            <person name="Emerson J.B."/>
            <person name="Anantharaman K."/>
            <person name="Thomas B.C."/>
            <person name="Malmstrom R."/>
            <person name="Stieglmeier M."/>
            <person name="Klingl A."/>
            <person name="Woyke T."/>
            <person name="Ryan C.M."/>
            <person name="Banfield J.F."/>
        </authorList>
    </citation>
    <scope>NUCLEOTIDE SEQUENCE [LARGE SCALE GENOMIC DNA]</scope>
</reference>
<accession>A0A2M7QH00</accession>
<proteinExistence type="predicted"/>
<dbReference type="Proteomes" id="UP000229401">
    <property type="component" value="Unassembled WGS sequence"/>
</dbReference>
<sequence>MIKQSNEKAQTFWLGFSFGIAGASVIIYFLGTKKGRKSLQDIINFSEHLEDNLKKIIKNQDKTTLNSKKDNKIIPSIEKISLILGEIKRISNSTVLHQS</sequence>
<feature type="transmembrane region" description="Helical" evidence="1">
    <location>
        <begin position="12"/>
        <end position="30"/>
    </location>
</feature>
<evidence type="ECO:0000256" key="1">
    <source>
        <dbReference type="SAM" id="Phobius"/>
    </source>
</evidence>
<keyword evidence="1" id="KW-1133">Transmembrane helix</keyword>
<dbReference type="EMBL" id="PFLI01000182">
    <property type="protein sequence ID" value="PIY71617.1"/>
    <property type="molecule type" value="Genomic_DNA"/>
</dbReference>